<dbReference type="Proteomes" id="UP001175353">
    <property type="component" value="Unassembled WGS sequence"/>
</dbReference>
<dbReference type="InterPro" id="IPR029058">
    <property type="entry name" value="AB_hydrolase_fold"/>
</dbReference>
<gene>
    <name evidence="3" type="ORF">LTR91_023270</name>
</gene>
<evidence type="ECO:0000259" key="2">
    <source>
        <dbReference type="Pfam" id="PF07859"/>
    </source>
</evidence>
<evidence type="ECO:0000313" key="3">
    <source>
        <dbReference type="EMBL" id="KAK0954517.1"/>
    </source>
</evidence>
<proteinExistence type="predicted"/>
<organism evidence="3 4">
    <name type="scientific">Friedmanniomyces endolithicus</name>
    <dbReference type="NCBI Taxonomy" id="329885"/>
    <lineage>
        <taxon>Eukaryota</taxon>
        <taxon>Fungi</taxon>
        <taxon>Dikarya</taxon>
        <taxon>Ascomycota</taxon>
        <taxon>Pezizomycotina</taxon>
        <taxon>Dothideomycetes</taxon>
        <taxon>Dothideomycetidae</taxon>
        <taxon>Mycosphaerellales</taxon>
        <taxon>Teratosphaeriaceae</taxon>
        <taxon>Friedmanniomyces</taxon>
    </lineage>
</organism>
<keyword evidence="1" id="KW-0378">Hydrolase</keyword>
<dbReference type="InterPro" id="IPR050300">
    <property type="entry name" value="GDXG_lipolytic_enzyme"/>
</dbReference>
<dbReference type="GO" id="GO:0016787">
    <property type="term" value="F:hydrolase activity"/>
    <property type="evidence" value="ECO:0007669"/>
    <property type="project" value="UniProtKB-KW"/>
</dbReference>
<feature type="domain" description="Alpha/beta hydrolase fold-3" evidence="2">
    <location>
        <begin position="17"/>
        <end position="216"/>
    </location>
</feature>
<dbReference type="PANTHER" id="PTHR48081">
    <property type="entry name" value="AB HYDROLASE SUPERFAMILY PROTEIN C4A8.06C"/>
    <property type="match status" value="1"/>
</dbReference>
<dbReference type="EMBL" id="JAUJLE010000502">
    <property type="protein sequence ID" value="KAK0954517.1"/>
    <property type="molecule type" value="Genomic_DNA"/>
</dbReference>
<dbReference type="Pfam" id="PF07859">
    <property type="entry name" value="Abhydrolase_3"/>
    <property type="match status" value="1"/>
</dbReference>
<dbReference type="PANTHER" id="PTHR48081:SF8">
    <property type="entry name" value="ALPHA_BETA HYDROLASE FOLD-3 DOMAIN-CONTAINING PROTEIN-RELATED"/>
    <property type="match status" value="1"/>
</dbReference>
<dbReference type="AlphaFoldDB" id="A0AAN6H3P2"/>
<reference evidence="3" key="1">
    <citation type="submission" date="2023-06" db="EMBL/GenBank/DDBJ databases">
        <title>Black Yeasts Isolated from many extreme environments.</title>
        <authorList>
            <person name="Coleine C."/>
            <person name="Stajich J.E."/>
            <person name="Selbmann L."/>
        </authorList>
    </citation>
    <scope>NUCLEOTIDE SEQUENCE</scope>
    <source>
        <strain evidence="3">CCFEE 5200</strain>
    </source>
</reference>
<accession>A0AAN6H3P2</accession>
<sequence>MDAPFIALRLQAVWVDARWAAHVVQTGTVLVSVGYRLAPEHPYPTPIEDCVDAIRWVHAHAQEYDWDLASIWLSGFSVGGNMVFAAAMMLHNGGLEGVNLAAIFSFYPLLDRTLSREDKYRMNPIAAEKVSTPKSWDKLFVDCYLRSNPAVDLSAKYLSPGLALDEVLREALPTRITIMTCGWDALLEEGEVFRKRLVAPGQNVGGRIVEEAAHTFDRVPSRKPSTQMDKMYSDALVQLKEKVR</sequence>
<protein>
    <recommendedName>
        <fullName evidence="2">Alpha/beta hydrolase fold-3 domain-containing protein</fullName>
    </recommendedName>
</protein>
<evidence type="ECO:0000313" key="4">
    <source>
        <dbReference type="Proteomes" id="UP001175353"/>
    </source>
</evidence>
<name>A0AAN6H3P2_9PEZI</name>
<evidence type="ECO:0000256" key="1">
    <source>
        <dbReference type="ARBA" id="ARBA00022801"/>
    </source>
</evidence>
<dbReference type="InterPro" id="IPR013094">
    <property type="entry name" value="AB_hydrolase_3"/>
</dbReference>
<dbReference type="Gene3D" id="3.40.50.1820">
    <property type="entry name" value="alpha/beta hydrolase"/>
    <property type="match status" value="1"/>
</dbReference>
<keyword evidence="4" id="KW-1185">Reference proteome</keyword>
<dbReference type="SUPFAM" id="SSF53474">
    <property type="entry name" value="alpha/beta-Hydrolases"/>
    <property type="match status" value="1"/>
</dbReference>
<comment type="caution">
    <text evidence="3">The sequence shown here is derived from an EMBL/GenBank/DDBJ whole genome shotgun (WGS) entry which is preliminary data.</text>
</comment>